<dbReference type="PROSITE" id="PS50893">
    <property type="entry name" value="ABC_TRANSPORTER_2"/>
    <property type="match status" value="1"/>
</dbReference>
<evidence type="ECO:0000256" key="8">
    <source>
        <dbReference type="ARBA" id="ARBA00023136"/>
    </source>
</evidence>
<dbReference type="GO" id="GO:0005524">
    <property type="term" value="F:ATP binding"/>
    <property type="evidence" value="ECO:0007669"/>
    <property type="project" value="UniProtKB-KW"/>
</dbReference>
<reference evidence="13" key="1">
    <citation type="submission" date="2016-10" db="EMBL/GenBank/DDBJ databases">
        <authorList>
            <person name="Varghese N."/>
            <person name="Submissions S."/>
        </authorList>
    </citation>
    <scope>NUCLEOTIDE SEQUENCE [LARGE SCALE GENOMIC DNA]</scope>
    <source>
        <strain evidence="13">DSM 46732</strain>
    </source>
</reference>
<evidence type="ECO:0000256" key="2">
    <source>
        <dbReference type="ARBA" id="ARBA00022448"/>
    </source>
</evidence>
<evidence type="ECO:0000256" key="6">
    <source>
        <dbReference type="ARBA" id="ARBA00022840"/>
    </source>
</evidence>
<dbReference type="PROSITE" id="PS50929">
    <property type="entry name" value="ABC_TM1F"/>
    <property type="match status" value="1"/>
</dbReference>
<dbReference type="InterPro" id="IPR017871">
    <property type="entry name" value="ABC_transporter-like_CS"/>
</dbReference>
<evidence type="ECO:0000256" key="1">
    <source>
        <dbReference type="ARBA" id="ARBA00004651"/>
    </source>
</evidence>
<gene>
    <name evidence="12" type="ORF">SAMN04487905_10877</name>
</gene>
<keyword evidence="6 12" id="KW-0067">ATP-binding</keyword>
<dbReference type="Gene3D" id="3.40.50.300">
    <property type="entry name" value="P-loop containing nucleotide triphosphate hydrolases"/>
    <property type="match status" value="1"/>
</dbReference>
<dbReference type="FunFam" id="3.40.50.300:FF:000854">
    <property type="entry name" value="Multidrug ABC transporter ATP-binding protein"/>
    <property type="match status" value="1"/>
</dbReference>
<evidence type="ECO:0000259" key="11">
    <source>
        <dbReference type="PROSITE" id="PS50929"/>
    </source>
</evidence>
<keyword evidence="13" id="KW-1185">Reference proteome</keyword>
<dbReference type="PANTHER" id="PTHR43394:SF1">
    <property type="entry name" value="ATP-BINDING CASSETTE SUB-FAMILY B MEMBER 10, MITOCHONDRIAL"/>
    <property type="match status" value="1"/>
</dbReference>
<dbReference type="InterPro" id="IPR036640">
    <property type="entry name" value="ABC1_TM_sf"/>
</dbReference>
<evidence type="ECO:0000256" key="5">
    <source>
        <dbReference type="ARBA" id="ARBA00022741"/>
    </source>
</evidence>
<dbReference type="EMBL" id="FNJR01000008">
    <property type="protein sequence ID" value="SDP74637.1"/>
    <property type="molecule type" value="Genomic_DNA"/>
</dbReference>
<dbReference type="Pfam" id="PF00664">
    <property type="entry name" value="ABC_membrane"/>
    <property type="match status" value="1"/>
</dbReference>
<dbReference type="CDD" id="cd18548">
    <property type="entry name" value="ABC_6TM_Tm287_like"/>
    <property type="match status" value="1"/>
</dbReference>
<comment type="subcellular location">
    <subcellularLocation>
        <location evidence="1">Cell membrane</location>
        <topology evidence="1">Multi-pass membrane protein</topology>
    </subcellularLocation>
</comment>
<keyword evidence="5" id="KW-0547">Nucleotide-binding</keyword>
<feature type="domain" description="ABC transmembrane type-1" evidence="11">
    <location>
        <begin position="23"/>
        <end position="305"/>
    </location>
</feature>
<evidence type="ECO:0000313" key="13">
    <source>
        <dbReference type="Proteomes" id="UP000199497"/>
    </source>
</evidence>
<dbReference type="Proteomes" id="UP000199497">
    <property type="component" value="Unassembled WGS sequence"/>
</dbReference>
<evidence type="ECO:0000256" key="3">
    <source>
        <dbReference type="ARBA" id="ARBA00022475"/>
    </source>
</evidence>
<dbReference type="InterPro" id="IPR039421">
    <property type="entry name" value="Type_1_exporter"/>
</dbReference>
<dbReference type="InterPro" id="IPR003439">
    <property type="entry name" value="ABC_transporter-like_ATP-bd"/>
</dbReference>
<evidence type="ECO:0000256" key="9">
    <source>
        <dbReference type="SAM" id="Phobius"/>
    </source>
</evidence>
<dbReference type="SUPFAM" id="SSF52540">
    <property type="entry name" value="P-loop containing nucleoside triphosphate hydrolases"/>
    <property type="match status" value="1"/>
</dbReference>
<dbReference type="OrthoDB" id="9806127at2"/>
<protein>
    <submittedName>
        <fullName evidence="12">ATP-binding cassette, subfamily B</fullName>
    </submittedName>
</protein>
<feature type="transmembrane region" description="Helical" evidence="9">
    <location>
        <begin position="59"/>
        <end position="87"/>
    </location>
</feature>
<evidence type="ECO:0000256" key="4">
    <source>
        <dbReference type="ARBA" id="ARBA00022692"/>
    </source>
</evidence>
<keyword evidence="4 9" id="KW-0812">Transmembrane</keyword>
<dbReference type="Gene3D" id="1.20.1560.10">
    <property type="entry name" value="ABC transporter type 1, transmembrane domain"/>
    <property type="match status" value="1"/>
</dbReference>
<feature type="domain" description="ABC transporter" evidence="10">
    <location>
        <begin position="341"/>
        <end position="574"/>
    </location>
</feature>
<dbReference type="SUPFAM" id="SSF90123">
    <property type="entry name" value="ABC transporter transmembrane region"/>
    <property type="match status" value="1"/>
</dbReference>
<feature type="transmembrane region" description="Helical" evidence="9">
    <location>
        <begin position="162"/>
        <end position="185"/>
    </location>
</feature>
<dbReference type="AlphaFoldDB" id="A0A1H0V8A5"/>
<dbReference type="GO" id="GO:0015421">
    <property type="term" value="F:ABC-type oligopeptide transporter activity"/>
    <property type="evidence" value="ECO:0007669"/>
    <property type="project" value="TreeGrafter"/>
</dbReference>
<evidence type="ECO:0000259" key="10">
    <source>
        <dbReference type="PROSITE" id="PS50893"/>
    </source>
</evidence>
<dbReference type="GO" id="GO:0005886">
    <property type="term" value="C:plasma membrane"/>
    <property type="evidence" value="ECO:0007669"/>
    <property type="project" value="UniProtKB-SubCell"/>
</dbReference>
<feature type="transmembrane region" description="Helical" evidence="9">
    <location>
        <begin position="276"/>
        <end position="303"/>
    </location>
</feature>
<feature type="transmembrane region" description="Helical" evidence="9">
    <location>
        <begin position="20"/>
        <end position="39"/>
    </location>
</feature>
<feature type="transmembrane region" description="Helical" evidence="9">
    <location>
        <begin position="132"/>
        <end position="156"/>
    </location>
</feature>
<dbReference type="InterPro" id="IPR027417">
    <property type="entry name" value="P-loop_NTPase"/>
</dbReference>
<accession>A0A1H0V8A5</accession>
<evidence type="ECO:0000256" key="7">
    <source>
        <dbReference type="ARBA" id="ARBA00022989"/>
    </source>
</evidence>
<dbReference type="GO" id="GO:0016887">
    <property type="term" value="F:ATP hydrolysis activity"/>
    <property type="evidence" value="ECO:0007669"/>
    <property type="project" value="InterPro"/>
</dbReference>
<keyword evidence="7 9" id="KW-1133">Transmembrane helix</keyword>
<name>A0A1H0V8A5_9ACTN</name>
<sequence length="582" mass="62767">MRTPSPTRSVLRPHLRAAAWPLVALGVLQTLSVAGTLYLPHLNARIIDEGVTRGDLDTVWRLGSVMAVLAVLQLLIAGTATALGAYISVRIARDLRAALFQHVMRLGTADVRGFTPASLITRCGNDVVQVQMLVLTMCTTVLTVPITMIGAVVMGLREEPRLTWLMAVAVPALVLVVLGFAWLALPKYRRMQPQIDRVNAVLREQLTGLRDVRAANREDHEQRRFEQVNSALIDTSLSVGRLYLSFGPIVALLMNLGAVAVVWFGGHQAAAGEIGVGSVLAFISYLLMLMSAVLMASTVVMLLPRARVSSQRIAEVLHTPPESTTVAGGTPWRDPELGIEVRGATVRHPGAEQPALREVELRVRPGERLAVVGSTGSGKTTLLQAISRQISIDSGQISLDGTDLESADLVDLRRRVVLVPQRPYLFSGTIRSALSYGKPDADEERLWQALRWARAERIVTDLPAGLDSPVAPGGTNFSGGQRQRLCLARALVADADYYLLDDVTSALDATTEAEVARGLARATADAGVVQVTQRIASVAEADRILVLDRGTVVGEGNHDDLLGTCSTYREFVESQSLEETTA</sequence>
<keyword evidence="2" id="KW-0813">Transport</keyword>
<dbReference type="PANTHER" id="PTHR43394">
    <property type="entry name" value="ATP-DEPENDENT PERMEASE MDL1, MITOCHONDRIAL"/>
    <property type="match status" value="1"/>
</dbReference>
<dbReference type="STRING" id="405564.SAMN04487905_10877"/>
<keyword evidence="3" id="KW-1003">Cell membrane</keyword>
<feature type="transmembrane region" description="Helical" evidence="9">
    <location>
        <begin position="242"/>
        <end position="264"/>
    </location>
</feature>
<keyword evidence="8 9" id="KW-0472">Membrane</keyword>
<dbReference type="RefSeq" id="WP_092602193.1">
    <property type="nucleotide sequence ID" value="NZ_FNJR01000008.1"/>
</dbReference>
<dbReference type="InterPro" id="IPR011527">
    <property type="entry name" value="ABC1_TM_dom"/>
</dbReference>
<dbReference type="SMART" id="SM00382">
    <property type="entry name" value="AAA"/>
    <property type="match status" value="1"/>
</dbReference>
<proteinExistence type="predicted"/>
<evidence type="ECO:0000313" key="12">
    <source>
        <dbReference type="EMBL" id="SDP74637.1"/>
    </source>
</evidence>
<organism evidence="12 13">
    <name type="scientific">Actinopolyspora xinjiangensis</name>
    <dbReference type="NCBI Taxonomy" id="405564"/>
    <lineage>
        <taxon>Bacteria</taxon>
        <taxon>Bacillati</taxon>
        <taxon>Actinomycetota</taxon>
        <taxon>Actinomycetes</taxon>
        <taxon>Actinopolysporales</taxon>
        <taxon>Actinopolysporaceae</taxon>
        <taxon>Actinopolyspora</taxon>
    </lineage>
</organism>
<dbReference type="PROSITE" id="PS00211">
    <property type="entry name" value="ABC_TRANSPORTER_1"/>
    <property type="match status" value="1"/>
</dbReference>
<dbReference type="Pfam" id="PF00005">
    <property type="entry name" value="ABC_tran"/>
    <property type="match status" value="1"/>
</dbReference>
<dbReference type="InterPro" id="IPR003593">
    <property type="entry name" value="AAA+_ATPase"/>
</dbReference>